<dbReference type="EMBL" id="JALPTH010000014">
    <property type="protein sequence ID" value="MCK8678891.1"/>
    <property type="molecule type" value="Genomic_DNA"/>
</dbReference>
<reference evidence="5 6" key="1">
    <citation type="submission" date="2022-04" db="EMBL/GenBank/DDBJ databases">
        <title>Streptomyces sp. nov. LCR6-01 isolated from Lichen of Dirinaria sp.</title>
        <authorList>
            <person name="Kanchanasin P."/>
            <person name="Tanasupawat S."/>
            <person name="Phongsopitanun W."/>
        </authorList>
    </citation>
    <scope>NUCLEOTIDE SEQUENCE [LARGE SCALE GENOMIC DNA]</scope>
    <source>
        <strain evidence="5 6">LCR6-01</strain>
    </source>
</reference>
<dbReference type="Gene3D" id="3.40.30.120">
    <property type="match status" value="1"/>
</dbReference>
<feature type="domain" description="FAD-binding" evidence="4">
    <location>
        <begin position="3"/>
        <end position="335"/>
    </location>
</feature>
<dbReference type="SUPFAM" id="SSF51905">
    <property type="entry name" value="FAD/NAD(P)-binding domain"/>
    <property type="match status" value="1"/>
</dbReference>
<accession>A0ABT0IC48</accession>
<dbReference type="PANTHER" id="PTHR43004">
    <property type="entry name" value="TRK SYSTEM POTASSIUM UPTAKE PROTEIN"/>
    <property type="match status" value="1"/>
</dbReference>
<gene>
    <name evidence="5" type="ORF">M1O15_16120</name>
</gene>
<evidence type="ECO:0000313" key="5">
    <source>
        <dbReference type="EMBL" id="MCK8678891.1"/>
    </source>
</evidence>
<keyword evidence="2" id="KW-0285">Flavoprotein</keyword>
<evidence type="ECO:0000256" key="1">
    <source>
        <dbReference type="ARBA" id="ARBA00001974"/>
    </source>
</evidence>
<name>A0ABT0IC48_9ACTN</name>
<dbReference type="NCBIfam" id="NF006092">
    <property type="entry name" value="PRK08244.1"/>
    <property type="match status" value="1"/>
</dbReference>
<dbReference type="PRINTS" id="PR00420">
    <property type="entry name" value="RNGMNOXGNASE"/>
</dbReference>
<evidence type="ECO:0000256" key="3">
    <source>
        <dbReference type="ARBA" id="ARBA00022827"/>
    </source>
</evidence>
<sequence>MTTDVIVVGAGPTGLMLACELALAGVRPLIVERRPEPQRDSRALTLHPRSVELMDLRGLAPRFLAAGTTMPGWHFAGLRTRLDFTALDSRHAYTLFIAQARTEALLAERAGELGVEILRGHETVDVRQDAAGVEVEIRGPGGRRTLRAAYAVGCDGGRSLVRTAAGIGFPGTDETLTGVLGDFETLDRANPGLQRAQARGVLVAPLEDGATRLVYLDPARMRVSSREPVTLEEFRTSLTDICGSDCGIGRPRWLSRFGNASRVAERYRAGRILLAGDAAHIHFPAGGQGLNTGLQDAANLGWRLAAEVNGWAPPGLLDGYDAERRPVGAAVVENTEVQTLLAELLLVPRYAGPGAALRRMLDEFLNVSEVNRNLAAQVSALGTAYPARHPDADPLEGRRMPDVGLTAAGSSAGRVYELAGRGRFLLLDFAGDEALPPAVAAGWSGRVEAVAVTEWDPHRELAGAAEVLVRPDGHVAWASRTGDTAVRRAERTRALTAWAGAPGTGS</sequence>
<keyword evidence="5" id="KW-0560">Oxidoreductase</keyword>
<dbReference type="RefSeq" id="WP_248634538.1">
    <property type="nucleotide sequence ID" value="NZ_JALPTH010000014.1"/>
</dbReference>
<dbReference type="InterPro" id="IPR050641">
    <property type="entry name" value="RIFMO-like"/>
</dbReference>
<protein>
    <submittedName>
        <fullName evidence="5">Monooxygenase</fullName>
    </submittedName>
</protein>
<dbReference type="InterPro" id="IPR036188">
    <property type="entry name" value="FAD/NAD-bd_sf"/>
</dbReference>
<evidence type="ECO:0000256" key="2">
    <source>
        <dbReference type="ARBA" id="ARBA00022630"/>
    </source>
</evidence>
<comment type="caution">
    <text evidence="5">The sequence shown here is derived from an EMBL/GenBank/DDBJ whole genome shotgun (WGS) entry which is preliminary data.</text>
</comment>
<comment type="cofactor">
    <cofactor evidence="1">
        <name>FAD</name>
        <dbReference type="ChEBI" id="CHEBI:57692"/>
    </cofactor>
</comment>
<keyword evidence="5" id="KW-0503">Monooxygenase</keyword>
<evidence type="ECO:0000313" key="6">
    <source>
        <dbReference type="Proteomes" id="UP001522868"/>
    </source>
</evidence>
<dbReference type="Pfam" id="PF21274">
    <property type="entry name" value="Rng_hyd_C"/>
    <property type="match status" value="1"/>
</dbReference>
<dbReference type="Gene3D" id="3.50.50.60">
    <property type="entry name" value="FAD/NAD(P)-binding domain"/>
    <property type="match status" value="1"/>
</dbReference>
<dbReference type="PANTHER" id="PTHR43004:SF19">
    <property type="entry name" value="BINDING MONOOXYGENASE, PUTATIVE (JCVI)-RELATED"/>
    <property type="match status" value="1"/>
</dbReference>
<evidence type="ECO:0000259" key="4">
    <source>
        <dbReference type="Pfam" id="PF01494"/>
    </source>
</evidence>
<proteinExistence type="predicted"/>
<keyword evidence="3" id="KW-0274">FAD</keyword>
<dbReference type="Gene3D" id="3.30.70.2450">
    <property type="match status" value="1"/>
</dbReference>
<organism evidence="5 6">
    <name type="scientific">Streptomyces lichenis</name>
    <dbReference type="NCBI Taxonomy" id="2306967"/>
    <lineage>
        <taxon>Bacteria</taxon>
        <taxon>Bacillati</taxon>
        <taxon>Actinomycetota</taxon>
        <taxon>Actinomycetes</taxon>
        <taxon>Kitasatosporales</taxon>
        <taxon>Streptomycetaceae</taxon>
        <taxon>Streptomyces</taxon>
    </lineage>
</organism>
<dbReference type="GO" id="GO:0004497">
    <property type="term" value="F:monooxygenase activity"/>
    <property type="evidence" value="ECO:0007669"/>
    <property type="project" value="UniProtKB-KW"/>
</dbReference>
<dbReference type="InterPro" id="IPR002938">
    <property type="entry name" value="FAD-bd"/>
</dbReference>
<dbReference type="Pfam" id="PF01494">
    <property type="entry name" value="FAD_binding_3"/>
    <property type="match status" value="1"/>
</dbReference>
<dbReference type="Proteomes" id="UP001522868">
    <property type="component" value="Unassembled WGS sequence"/>
</dbReference>
<keyword evidence="6" id="KW-1185">Reference proteome</keyword>